<accession>A0ABS3FRQ8</accession>
<dbReference type="Proteomes" id="UP000664844">
    <property type="component" value="Unassembled WGS sequence"/>
</dbReference>
<protein>
    <submittedName>
        <fullName evidence="2">Uncharacterized protein</fullName>
    </submittedName>
</protein>
<organism evidence="2 3">
    <name type="scientific">Phormidium pseudopriestleyi FRX01</name>
    <dbReference type="NCBI Taxonomy" id="1759528"/>
    <lineage>
        <taxon>Bacteria</taxon>
        <taxon>Bacillati</taxon>
        <taxon>Cyanobacteriota</taxon>
        <taxon>Cyanophyceae</taxon>
        <taxon>Oscillatoriophycideae</taxon>
        <taxon>Oscillatoriales</taxon>
        <taxon>Oscillatoriaceae</taxon>
        <taxon>Phormidium</taxon>
    </lineage>
</organism>
<dbReference type="EMBL" id="JAFLQW010000320">
    <property type="protein sequence ID" value="MBO0349788.1"/>
    <property type="molecule type" value="Genomic_DNA"/>
</dbReference>
<proteinExistence type="predicted"/>
<gene>
    <name evidence="2" type="ORF">J0895_11840</name>
</gene>
<evidence type="ECO:0000313" key="3">
    <source>
        <dbReference type="Proteomes" id="UP000664844"/>
    </source>
</evidence>
<feature type="compositionally biased region" description="Pro residues" evidence="1">
    <location>
        <begin position="1"/>
        <end position="21"/>
    </location>
</feature>
<evidence type="ECO:0000313" key="2">
    <source>
        <dbReference type="EMBL" id="MBO0349788.1"/>
    </source>
</evidence>
<keyword evidence="3" id="KW-1185">Reference proteome</keyword>
<feature type="region of interest" description="Disordered" evidence="1">
    <location>
        <begin position="1"/>
        <end position="58"/>
    </location>
</feature>
<evidence type="ECO:0000256" key="1">
    <source>
        <dbReference type="SAM" id="MobiDB-lite"/>
    </source>
</evidence>
<reference evidence="2 3" key="1">
    <citation type="submission" date="2021-03" db="EMBL/GenBank/DDBJ databases">
        <title>Metabolic Capacity of the Antarctic Cyanobacterium Phormidium pseudopriestleyi that Sustains Oxygenic Photosynthesis in the Presence of Hydrogen Sulfide.</title>
        <authorList>
            <person name="Lumian J.E."/>
            <person name="Jungblut A.D."/>
            <person name="Dillon M.L."/>
            <person name="Hawes I."/>
            <person name="Doran P.T."/>
            <person name="Mackey T.J."/>
            <person name="Dick G.J."/>
            <person name="Grettenberger C.L."/>
            <person name="Sumner D.Y."/>
        </authorList>
    </citation>
    <scope>NUCLEOTIDE SEQUENCE [LARGE SCALE GENOMIC DNA]</scope>
    <source>
        <strain evidence="2 3">FRX01</strain>
    </source>
</reference>
<name>A0ABS3FRQ8_9CYAN</name>
<dbReference type="RefSeq" id="WP_207088294.1">
    <property type="nucleotide sequence ID" value="NZ_JAFLQW010000320.1"/>
</dbReference>
<comment type="caution">
    <text evidence="2">The sequence shown here is derived from an EMBL/GenBank/DDBJ whole genome shotgun (WGS) entry which is preliminary data.</text>
</comment>
<sequence length="206" mass="20729">MQPQPVQAPPIAPTQVPPPPITTETPNVPSTSGGSETNPSSDAQGQQGVISTTGDIGGFGSGTGSQTIFAGRGDAQSAVNEAGTIVLSQLNVGNITATTGASISVEAQQLVAVVLTTGQVNSVNALSTALSNTPGGPSSEVARRLASKLARLLAEGQVNAEQLLDAIRSYNEMIMQSNAEFLGNPPAELLAIQISLSRLIEATGGG</sequence>
<feature type="compositionally biased region" description="Polar residues" evidence="1">
    <location>
        <begin position="27"/>
        <end position="49"/>
    </location>
</feature>